<comment type="caution">
    <text evidence="1">The sequence shown here is derived from an EMBL/GenBank/DDBJ whole genome shotgun (WGS) entry which is preliminary data.</text>
</comment>
<reference evidence="1 2" key="1">
    <citation type="submission" date="2019-11" db="EMBL/GenBank/DDBJ databases">
        <title>Novel Deefgea species.</title>
        <authorList>
            <person name="Han J.-H."/>
        </authorList>
    </citation>
    <scope>NUCLEOTIDE SEQUENCE [LARGE SCALE GENOMIC DNA]</scope>
    <source>
        <strain evidence="1 2">LMG 24817</strain>
    </source>
</reference>
<dbReference type="RefSeq" id="WP_203569707.1">
    <property type="nucleotide sequence ID" value="NZ_WOFE01000001.1"/>
</dbReference>
<dbReference type="EMBL" id="WOFE01000001">
    <property type="protein sequence ID" value="MBM5570404.1"/>
    <property type="molecule type" value="Genomic_DNA"/>
</dbReference>
<name>A0ABS2C8B8_9NEIS</name>
<proteinExistence type="predicted"/>
<accession>A0ABS2C8B8</accession>
<organism evidence="1 2">
    <name type="scientific">Deefgea chitinilytica</name>
    <dbReference type="NCBI Taxonomy" id="570276"/>
    <lineage>
        <taxon>Bacteria</taxon>
        <taxon>Pseudomonadati</taxon>
        <taxon>Pseudomonadota</taxon>
        <taxon>Betaproteobacteria</taxon>
        <taxon>Neisseriales</taxon>
        <taxon>Chitinibacteraceae</taxon>
        <taxon>Deefgea</taxon>
    </lineage>
</organism>
<evidence type="ECO:0000313" key="2">
    <source>
        <dbReference type="Proteomes" id="UP001195660"/>
    </source>
</evidence>
<sequence>MHADYAAVNEQSGLNAGDGGFNITVKGNIDLKGAVATSSADESKNQLTTGGLTAARQLNQLIFQLHIVRI</sequence>
<gene>
    <name evidence="1" type="ORF">GM173_02300</name>
</gene>
<dbReference type="Proteomes" id="UP001195660">
    <property type="component" value="Unassembled WGS sequence"/>
</dbReference>
<protein>
    <submittedName>
        <fullName evidence="1">Uncharacterized protein</fullName>
    </submittedName>
</protein>
<keyword evidence="2" id="KW-1185">Reference proteome</keyword>
<evidence type="ECO:0000313" key="1">
    <source>
        <dbReference type="EMBL" id="MBM5570404.1"/>
    </source>
</evidence>